<sequence length="48" mass="5369">MPLKKGSSDKTRQSNIKKEIEAGKPPKQAIAIGYAVQRESEKKKSKKK</sequence>
<evidence type="ECO:0000256" key="1">
    <source>
        <dbReference type="SAM" id="MobiDB-lite"/>
    </source>
</evidence>
<name>A0A6J7WHY8_9CAUD</name>
<dbReference type="EMBL" id="LR798238">
    <property type="protein sequence ID" value="CAB5212341.1"/>
    <property type="molecule type" value="Genomic_DNA"/>
</dbReference>
<protein>
    <submittedName>
        <fullName evidence="2">Uncharacterized protein</fullName>
    </submittedName>
</protein>
<reference evidence="2" key="1">
    <citation type="submission" date="2020-05" db="EMBL/GenBank/DDBJ databases">
        <authorList>
            <person name="Chiriac C."/>
            <person name="Salcher M."/>
            <person name="Ghai R."/>
            <person name="Kavagutti S V."/>
        </authorList>
    </citation>
    <scope>NUCLEOTIDE SEQUENCE</scope>
</reference>
<evidence type="ECO:0000313" key="2">
    <source>
        <dbReference type="EMBL" id="CAB5212341.1"/>
    </source>
</evidence>
<organism evidence="2">
    <name type="scientific">uncultured Caudovirales phage</name>
    <dbReference type="NCBI Taxonomy" id="2100421"/>
    <lineage>
        <taxon>Viruses</taxon>
        <taxon>Duplodnaviria</taxon>
        <taxon>Heunggongvirae</taxon>
        <taxon>Uroviricota</taxon>
        <taxon>Caudoviricetes</taxon>
        <taxon>Peduoviridae</taxon>
        <taxon>Maltschvirus</taxon>
        <taxon>Maltschvirus maltsch</taxon>
    </lineage>
</organism>
<accession>A0A6J7WHY8</accession>
<gene>
    <name evidence="2" type="ORF">UFOVP194_3</name>
</gene>
<proteinExistence type="predicted"/>
<feature type="region of interest" description="Disordered" evidence="1">
    <location>
        <begin position="1"/>
        <end position="29"/>
    </location>
</feature>
<feature type="compositionally biased region" description="Basic and acidic residues" evidence="1">
    <location>
        <begin position="1"/>
        <end position="24"/>
    </location>
</feature>